<dbReference type="RefSeq" id="XP_024871168.1">
    <property type="nucleotide sequence ID" value="XM_025015400.1"/>
</dbReference>
<gene>
    <name evidence="2" type="primary">LOC112454160</name>
</gene>
<organism evidence="1 2">
    <name type="scientific">Temnothorax curvispinosus</name>
    <dbReference type="NCBI Taxonomy" id="300111"/>
    <lineage>
        <taxon>Eukaryota</taxon>
        <taxon>Metazoa</taxon>
        <taxon>Ecdysozoa</taxon>
        <taxon>Arthropoda</taxon>
        <taxon>Hexapoda</taxon>
        <taxon>Insecta</taxon>
        <taxon>Pterygota</taxon>
        <taxon>Neoptera</taxon>
        <taxon>Endopterygota</taxon>
        <taxon>Hymenoptera</taxon>
        <taxon>Apocrita</taxon>
        <taxon>Aculeata</taxon>
        <taxon>Formicoidea</taxon>
        <taxon>Formicidae</taxon>
        <taxon>Myrmicinae</taxon>
        <taxon>Temnothorax</taxon>
    </lineage>
</organism>
<protein>
    <submittedName>
        <fullName evidence="2">Uncharacterized protein LOC112454160</fullName>
    </submittedName>
</protein>
<dbReference type="InterPro" id="IPR012340">
    <property type="entry name" value="NA-bd_OB-fold"/>
</dbReference>
<dbReference type="Proteomes" id="UP000504618">
    <property type="component" value="Unplaced"/>
</dbReference>
<dbReference type="GeneID" id="112454160"/>
<dbReference type="Gene3D" id="2.40.50.140">
    <property type="entry name" value="Nucleic acid-binding proteins"/>
    <property type="match status" value="1"/>
</dbReference>
<evidence type="ECO:0000313" key="2">
    <source>
        <dbReference type="RefSeq" id="XP_024871168.1"/>
    </source>
</evidence>
<dbReference type="AlphaFoldDB" id="A0A6J1PP97"/>
<evidence type="ECO:0000313" key="1">
    <source>
        <dbReference type="Proteomes" id="UP000504618"/>
    </source>
</evidence>
<accession>A0A6J1PP97</accession>
<keyword evidence="1" id="KW-1185">Reference proteome</keyword>
<name>A0A6J1PP97_9HYME</name>
<reference evidence="2" key="1">
    <citation type="submission" date="2025-08" db="UniProtKB">
        <authorList>
            <consortium name="RefSeq"/>
        </authorList>
    </citation>
    <scope>IDENTIFICATION</scope>
    <source>
        <tissue evidence="2">Whole body</tissue>
    </source>
</reference>
<dbReference type="OrthoDB" id="7554180at2759"/>
<sequence>MLDNVQMYDSTVEVVGYVDGIDAPRYVGDKSQYKIFKFYLNNGSGKRVQIVQTWNDDVDVVEQYIISNQIVHLDGVQARPPKRLNFNNGNVSFELQIRSNILSLL</sequence>
<proteinExistence type="predicted"/>